<accession>A0A846MAF0</accession>
<sequence>MSRKASSCPICGQPATGETRPFCSKACRDRDLLQWLGEGYSVPGTPAADEMTKSDDYGVDSTPD</sequence>
<evidence type="ECO:0000256" key="2">
    <source>
        <dbReference type="ARBA" id="ARBA00022833"/>
    </source>
</evidence>
<dbReference type="SUPFAM" id="SSF57716">
    <property type="entry name" value="Glucocorticoid receptor-like (DNA-binding domain)"/>
    <property type="match status" value="1"/>
</dbReference>
<evidence type="ECO:0000313" key="5">
    <source>
        <dbReference type="EMBL" id="NIJ17620.1"/>
    </source>
</evidence>
<dbReference type="GO" id="GO:0008657">
    <property type="term" value="F:DNA topoisomerase type II (double strand cut, ATP-hydrolyzing) inhibitor activity"/>
    <property type="evidence" value="ECO:0007669"/>
    <property type="project" value="UniProtKB-UniRule"/>
</dbReference>
<comment type="cofactor">
    <cofactor evidence="3">
        <name>Zn(2+)</name>
        <dbReference type="ChEBI" id="CHEBI:29105"/>
    </cofactor>
    <text evidence="3">Binds 1 zinc ion.</text>
</comment>
<organism evidence="5 6">
    <name type="scientific">Sphingobium vermicomposti</name>
    <dbReference type="NCBI Taxonomy" id="529005"/>
    <lineage>
        <taxon>Bacteria</taxon>
        <taxon>Pseudomonadati</taxon>
        <taxon>Pseudomonadota</taxon>
        <taxon>Alphaproteobacteria</taxon>
        <taxon>Sphingomonadales</taxon>
        <taxon>Sphingomonadaceae</taxon>
        <taxon>Sphingobium</taxon>
    </lineage>
</organism>
<dbReference type="Pfam" id="PF03884">
    <property type="entry name" value="YacG"/>
    <property type="match status" value="1"/>
</dbReference>
<feature type="binding site" evidence="3">
    <location>
        <position position="23"/>
    </location>
    <ligand>
        <name>Zn(2+)</name>
        <dbReference type="ChEBI" id="CHEBI:29105"/>
    </ligand>
</feature>
<feature type="binding site" evidence="3">
    <location>
        <position position="11"/>
    </location>
    <ligand>
        <name>Zn(2+)</name>
        <dbReference type="ChEBI" id="CHEBI:29105"/>
    </ligand>
</feature>
<dbReference type="Proteomes" id="UP000576821">
    <property type="component" value="Unassembled WGS sequence"/>
</dbReference>
<feature type="binding site" evidence="3">
    <location>
        <position position="8"/>
    </location>
    <ligand>
        <name>Zn(2+)</name>
        <dbReference type="ChEBI" id="CHEBI:29105"/>
    </ligand>
</feature>
<dbReference type="GO" id="GO:0006355">
    <property type="term" value="P:regulation of DNA-templated transcription"/>
    <property type="evidence" value="ECO:0007669"/>
    <property type="project" value="InterPro"/>
</dbReference>
<dbReference type="InterPro" id="IPR013088">
    <property type="entry name" value="Znf_NHR/GATA"/>
</dbReference>
<dbReference type="Gene3D" id="3.30.50.10">
    <property type="entry name" value="Erythroid Transcription Factor GATA-1, subunit A"/>
    <property type="match status" value="1"/>
</dbReference>
<dbReference type="GO" id="GO:0008270">
    <property type="term" value="F:zinc ion binding"/>
    <property type="evidence" value="ECO:0007669"/>
    <property type="project" value="UniProtKB-UniRule"/>
</dbReference>
<evidence type="ECO:0000256" key="4">
    <source>
        <dbReference type="SAM" id="MobiDB-lite"/>
    </source>
</evidence>
<protein>
    <recommendedName>
        <fullName evidence="3">DNA gyrase inhibitor YacG</fullName>
    </recommendedName>
</protein>
<feature type="binding site" evidence="3">
    <location>
        <position position="27"/>
    </location>
    <ligand>
        <name>Zn(2+)</name>
        <dbReference type="ChEBI" id="CHEBI:29105"/>
    </ligand>
</feature>
<dbReference type="PANTHER" id="PTHR36150">
    <property type="entry name" value="DNA GYRASE INHIBITOR YACG"/>
    <property type="match status" value="1"/>
</dbReference>
<dbReference type="AlphaFoldDB" id="A0A846MAF0"/>
<keyword evidence="2 3" id="KW-0862">Zinc</keyword>
<evidence type="ECO:0000256" key="1">
    <source>
        <dbReference type="ARBA" id="ARBA00022723"/>
    </source>
</evidence>
<gene>
    <name evidence="3" type="primary">yacG</name>
    <name evidence="5" type="ORF">FHS54_002609</name>
</gene>
<feature type="region of interest" description="Disordered" evidence="4">
    <location>
        <begin position="38"/>
        <end position="64"/>
    </location>
</feature>
<evidence type="ECO:0000256" key="3">
    <source>
        <dbReference type="HAMAP-Rule" id="MF_00649"/>
    </source>
</evidence>
<dbReference type="EMBL" id="JAASQR010000003">
    <property type="protein sequence ID" value="NIJ17620.1"/>
    <property type="molecule type" value="Genomic_DNA"/>
</dbReference>
<dbReference type="InterPro" id="IPR005584">
    <property type="entry name" value="DNA_gyrase_inhibitor_YacG"/>
</dbReference>
<dbReference type="PANTHER" id="PTHR36150:SF1">
    <property type="entry name" value="DNA GYRASE INHIBITOR YACG"/>
    <property type="match status" value="1"/>
</dbReference>
<dbReference type="HAMAP" id="MF_00649">
    <property type="entry name" value="DNA_gyrase_inhibitor_YacG"/>
    <property type="match status" value="1"/>
</dbReference>
<comment type="caution">
    <text evidence="5">The sequence shown here is derived from an EMBL/GenBank/DDBJ whole genome shotgun (WGS) entry which is preliminary data.</text>
</comment>
<keyword evidence="6" id="KW-1185">Reference proteome</keyword>
<comment type="similarity">
    <text evidence="3">Belongs to the DNA gyrase inhibitor YacG family.</text>
</comment>
<keyword evidence="1 3" id="KW-0479">Metal-binding</keyword>
<comment type="function">
    <text evidence="3">Inhibits all the catalytic activities of DNA gyrase by preventing its interaction with DNA. Acts by binding directly to the C-terminal domain of GyrB, which probably disrupts DNA binding by the gyrase.</text>
</comment>
<proteinExistence type="inferred from homology"/>
<name>A0A846MAF0_9SPHN</name>
<comment type="subunit">
    <text evidence="3">Interacts with GyrB.</text>
</comment>
<dbReference type="RefSeq" id="WP_167304179.1">
    <property type="nucleotide sequence ID" value="NZ_JAASQR010000003.1"/>
</dbReference>
<evidence type="ECO:0000313" key="6">
    <source>
        <dbReference type="Proteomes" id="UP000576821"/>
    </source>
</evidence>
<reference evidence="5 6" key="1">
    <citation type="submission" date="2020-03" db="EMBL/GenBank/DDBJ databases">
        <title>Genomic Encyclopedia of Type Strains, Phase IV (KMG-IV): sequencing the most valuable type-strain genomes for metagenomic binning, comparative biology and taxonomic classification.</title>
        <authorList>
            <person name="Goeker M."/>
        </authorList>
    </citation>
    <scope>NUCLEOTIDE SEQUENCE [LARGE SCALE GENOMIC DNA]</scope>
    <source>
        <strain evidence="5 6">DSM 21299</strain>
    </source>
</reference>